<dbReference type="SUPFAM" id="SSF48726">
    <property type="entry name" value="Immunoglobulin"/>
    <property type="match status" value="3"/>
</dbReference>
<dbReference type="InterPro" id="IPR003599">
    <property type="entry name" value="Ig_sub"/>
</dbReference>
<dbReference type="InterPro" id="IPR036179">
    <property type="entry name" value="Ig-like_dom_sf"/>
</dbReference>
<comment type="subcellular location">
    <subcellularLocation>
        <location evidence="1">Membrane</location>
        <topology evidence="1">Single-pass membrane protein</topology>
    </subcellularLocation>
</comment>
<keyword evidence="5" id="KW-1015">Disulfide bond</keyword>
<dbReference type="PROSITE" id="PS50835">
    <property type="entry name" value="IG_LIKE"/>
    <property type="match status" value="1"/>
</dbReference>
<dbReference type="OrthoDB" id="10039395at2759"/>
<reference evidence="8" key="1">
    <citation type="submission" date="2025-08" db="UniProtKB">
        <authorList>
            <consortium name="Ensembl"/>
        </authorList>
    </citation>
    <scope>IDENTIFICATION</scope>
</reference>
<dbReference type="GeneTree" id="ENSGT01010000222294"/>
<name>A0A8C5QM68_9ANUR</name>
<dbReference type="GO" id="GO:0016020">
    <property type="term" value="C:membrane"/>
    <property type="evidence" value="ECO:0007669"/>
    <property type="project" value="UniProtKB-SubCell"/>
</dbReference>
<dbReference type="InterPro" id="IPR013106">
    <property type="entry name" value="Ig_V-set"/>
</dbReference>
<evidence type="ECO:0000256" key="6">
    <source>
        <dbReference type="SAM" id="Phobius"/>
    </source>
</evidence>
<keyword evidence="4 6" id="KW-0472">Membrane</keyword>
<dbReference type="AlphaFoldDB" id="A0A8C5QM68"/>
<proteinExistence type="predicted"/>
<organism evidence="8 9">
    <name type="scientific">Leptobrachium leishanense</name>
    <name type="common">Leishan spiny toad</name>
    <dbReference type="NCBI Taxonomy" id="445787"/>
    <lineage>
        <taxon>Eukaryota</taxon>
        <taxon>Metazoa</taxon>
        <taxon>Chordata</taxon>
        <taxon>Craniata</taxon>
        <taxon>Vertebrata</taxon>
        <taxon>Euteleostomi</taxon>
        <taxon>Amphibia</taxon>
        <taxon>Batrachia</taxon>
        <taxon>Anura</taxon>
        <taxon>Pelobatoidea</taxon>
        <taxon>Megophryidae</taxon>
        <taxon>Leptobrachium</taxon>
    </lineage>
</organism>
<dbReference type="Pfam" id="PF08205">
    <property type="entry name" value="C2-set_2"/>
    <property type="match status" value="1"/>
</dbReference>
<sequence>MSINKRIFLLTFLQGLYPGTLGQFWIFPPTLQALSNSYIVIPCSVTGAFGANPHDVIWYLIDGEEYIEIFNSRDASRISPMYRGRTSLVSKEPGDCTLRIDNVRFKNDVWYYPGIHNRYNVYNPYEFCVKISVVDLPQEPGGQTWVFPGWMQALSGSCVVIPCSMANSASQDVIWYRFSQEIEIFNNRETSGIAAGYKGRTSLESTKSGHCSLRMEDVRLEDDAWYYPGKDDKNNAYNLRKSTIKLQVIDSPLQPVIHWTGNMTEGRPIVITCSVEHTCLSNPPRLQWNKPGEKGREYQTNFTDRFWRSISELVYTPSSQDHDSYIKCSAIHHRGKTSYNIAHLNIQSTGTKTDILVIYLPAIIGLTLILLIALMCWRCGKCKQCFACRIKGNETAQASGAPYVDLQKENVGRDYDKLKKKNDRQVPVTETKVDELCPYENA</sequence>
<protein>
    <recommendedName>
        <fullName evidence="7">Ig-like domain-containing protein</fullName>
    </recommendedName>
</protein>
<evidence type="ECO:0000313" key="9">
    <source>
        <dbReference type="Proteomes" id="UP000694569"/>
    </source>
</evidence>
<dbReference type="InterPro" id="IPR013783">
    <property type="entry name" value="Ig-like_fold"/>
</dbReference>
<evidence type="ECO:0000256" key="3">
    <source>
        <dbReference type="ARBA" id="ARBA00022989"/>
    </source>
</evidence>
<dbReference type="Proteomes" id="UP000694569">
    <property type="component" value="Unplaced"/>
</dbReference>
<feature type="domain" description="Ig-like" evidence="7">
    <location>
        <begin position="255"/>
        <end position="342"/>
    </location>
</feature>
<dbReference type="SMART" id="SM00409">
    <property type="entry name" value="IG"/>
    <property type="match status" value="3"/>
</dbReference>
<dbReference type="Pfam" id="PF07686">
    <property type="entry name" value="V-set"/>
    <property type="match status" value="1"/>
</dbReference>
<evidence type="ECO:0000259" key="7">
    <source>
        <dbReference type="PROSITE" id="PS50835"/>
    </source>
</evidence>
<dbReference type="InterPro" id="IPR007110">
    <property type="entry name" value="Ig-like_dom"/>
</dbReference>
<keyword evidence="9" id="KW-1185">Reference proteome</keyword>
<evidence type="ECO:0000256" key="1">
    <source>
        <dbReference type="ARBA" id="ARBA00004167"/>
    </source>
</evidence>
<dbReference type="Gene3D" id="2.60.40.10">
    <property type="entry name" value="Immunoglobulins"/>
    <property type="match status" value="3"/>
</dbReference>
<dbReference type="PANTHER" id="PTHR46484">
    <property type="entry name" value="SI:CH211-171H4.5-RELATED"/>
    <property type="match status" value="1"/>
</dbReference>
<evidence type="ECO:0000256" key="2">
    <source>
        <dbReference type="ARBA" id="ARBA00022692"/>
    </source>
</evidence>
<evidence type="ECO:0000256" key="5">
    <source>
        <dbReference type="ARBA" id="ARBA00023157"/>
    </source>
</evidence>
<evidence type="ECO:0000313" key="8">
    <source>
        <dbReference type="Ensembl" id="ENSLLEP00000039803.1"/>
    </source>
</evidence>
<reference evidence="8" key="2">
    <citation type="submission" date="2025-09" db="UniProtKB">
        <authorList>
            <consortium name="Ensembl"/>
        </authorList>
    </citation>
    <scope>IDENTIFICATION</scope>
</reference>
<dbReference type="Ensembl" id="ENSLLET00000041408.1">
    <property type="protein sequence ID" value="ENSLLEP00000039803.1"/>
    <property type="gene ID" value="ENSLLEG00000025322.1"/>
</dbReference>
<keyword evidence="3 6" id="KW-1133">Transmembrane helix</keyword>
<dbReference type="PANTHER" id="PTHR46484:SF1">
    <property type="entry name" value="SCHWANN CELL MYELIN PROTEIN-RELATED"/>
    <property type="match status" value="1"/>
</dbReference>
<dbReference type="InterPro" id="IPR013162">
    <property type="entry name" value="CD80_C2-set"/>
</dbReference>
<accession>A0A8C5QM68</accession>
<feature type="transmembrane region" description="Helical" evidence="6">
    <location>
        <begin position="356"/>
        <end position="377"/>
    </location>
</feature>
<keyword evidence="2 6" id="KW-0812">Transmembrane</keyword>
<evidence type="ECO:0000256" key="4">
    <source>
        <dbReference type="ARBA" id="ARBA00023136"/>
    </source>
</evidence>